<feature type="region of interest" description="Disordered" evidence="16">
    <location>
        <begin position="703"/>
        <end position="773"/>
    </location>
</feature>
<dbReference type="PANTHER" id="PTHR12750:SF9">
    <property type="entry name" value="INOSITOL HEXAKISPHOSPHATE AND DIPHOSPHOINOSITOL-PENTAKISPHOSPHATE KINASE"/>
    <property type="match status" value="1"/>
</dbReference>
<dbReference type="Gene3D" id="3.40.50.11950">
    <property type="match status" value="1"/>
</dbReference>
<evidence type="ECO:0000256" key="4">
    <source>
        <dbReference type="ARBA" id="ARBA00022490"/>
    </source>
</evidence>
<keyword evidence="4 14" id="KW-0963">Cytoplasm</keyword>
<feature type="region of interest" description="Disordered" evidence="16">
    <location>
        <begin position="1256"/>
        <end position="1293"/>
    </location>
</feature>
<feature type="compositionally biased region" description="Low complexity" evidence="16">
    <location>
        <begin position="1573"/>
        <end position="1582"/>
    </location>
</feature>
<sequence length="1618" mass="176669">MNPTNADPDVDGATSAAFPTQEIAGRERQTMEASPAVTVTPVMSSVAAAPAGTTESRPLVQQAGSHSSHLSHSRNISSSSALSTHQSKQAESGTTETHAEKIERPDGSMPSPSRRLRLPQHLPVGEETARLGALADFATSPVTAPPFSSRDLAIEAVDPDDADTPRLQAGANPDPTQHHALPEPALRSARSSISEAPVSNRMSVSSLYSLASVRGLPSSAASANGSESNSITGVPGHRSVSSIMGSVGGQKNSAAAQAESGVTNAAITTSGQEAHPQQPSDAVRNPRNGQQAQQQQQQQQQNAAHPTPRPQPTRSRSRAKRRFSGSTGASSHNSPSGDRGGSHRPEKEEHKPAPWGVIGVCALDVKARSKPSRNILNRLIQNREFDVCVFGDKVILDEEIENWPICDYLISFYSDGFPLDKAVAYVKARKPFCVNDVPMQKILWDRRLCLRLLDRIGVPTPQRIEVNRDGGPTLLTPEICKHIREVSGIVFEPSDSETEKAKRAAPRRVELLDGGDILSVDGKLIKKPFVEKPTSGEDHNIIIYFPSSAGGGARKLFRKIGNKSSEFVEGLTVPRAITQPNESYIYERFMQVDNAEDVKAYTVGPAYCHAETRKSPVVDGIVRRNTHGKEVRYVTALSNEEKEIASKISTAFGQRVCGFDFLRAGGKSYVIDVNGWSFVKDNDDYYNHCASILREMFMKEKLRRDGRTPPPIPSPAISDLDPTMSARTSQAIKDKENASQGRPSVDNKSARESLVEPVANVKPESKSASMPASPLVGHFSASLQDSAPSTAPSAITSATPSTLLETATHDEQEPPPPPPPKPSWKLKGVVSVIRHADRTPKQKYKFTFHTAPFIELLRGHQEEVLLIGEPALASVLDAVDQAMREGIEDRAKLRALRNVLIKKGSWAGTKVQIKPMFRKKAAPKPADAPQDDAPKDDGPAQTDEDAEKKDGGQSAPRKKASKRHDSLSGVTMSKFTAAEESLVLDKLQLIVKWGGEPTHSARYQAQELGENMRSDLGLMNRDVLDEVHVFSSSERRVVTSAQIWTASFLKKTDLPEDFITIRKDLLDDSNAAKDEMDKVKKKLKGLLRKGNERPPQFAWPDGMPEPSEVQTRVVQLMNFHRKVMHHNYAKLYSGAVTPLAGLNNPSVEKGVGEGGSSGVSTSSLASAAGSSLSQANAVNSIQARWCCGEDAELFRERWEKLFAEFCDGEKVDPSKISELYDTMKFDALHNRQFLEWVFTPPKHMLEEEYGMLLNAKESKTSPPPAKDAEEAANGSSGNGSDEKHASSGGLGEKIENSSHKAVKRIFRRRSYLTGLRNGGEAEPPEKYFHLYKGNSQTKAKTDARFEPLRELYQLAKVLFDFICPQEYGISDSEKLEIGLLTTLPLLKEIVQDLEDMQASDEAKCFIYFTKESHIYTLLNCILEGGLETKIKRATIPELDFLSQISFELYEMPANPPVDAEDSPAFNYSIKITISPGCHIFDPLDVQLDSRHCIGCAPRRSLTAHHDWKVVIETLRAKFHQVKLPKTFLAVNLSDAFTFQEKQHLSDTEGHELRPAEQGQEQEQRAAESIIDPTATAAAATATIPEVAADALAAEESTVSSSPQDPPEPEGEGGIAGGN</sequence>
<dbReference type="GO" id="GO:0032958">
    <property type="term" value="P:inositol phosphate biosynthetic process"/>
    <property type="evidence" value="ECO:0007669"/>
    <property type="project" value="TreeGrafter"/>
</dbReference>
<evidence type="ECO:0000256" key="12">
    <source>
        <dbReference type="ARBA" id="ARBA00034629"/>
    </source>
</evidence>
<comment type="subcellular location">
    <subcellularLocation>
        <location evidence="1 14">Cytoplasm</location>
        <location evidence="1 14">Cytoskeleton</location>
    </subcellularLocation>
</comment>
<feature type="compositionally biased region" description="Low complexity" evidence="16">
    <location>
        <begin position="65"/>
        <end position="83"/>
    </location>
</feature>
<feature type="coiled-coil region" evidence="15">
    <location>
        <begin position="1062"/>
        <end position="1089"/>
    </location>
</feature>
<feature type="compositionally biased region" description="Polar residues" evidence="16">
    <location>
        <begin position="324"/>
        <end position="336"/>
    </location>
</feature>
<evidence type="ECO:0000256" key="8">
    <source>
        <dbReference type="ARBA" id="ARBA00022777"/>
    </source>
</evidence>
<evidence type="ECO:0000313" key="20">
    <source>
        <dbReference type="Proteomes" id="UP000289323"/>
    </source>
</evidence>
<dbReference type="GO" id="GO:0005829">
    <property type="term" value="C:cytosol"/>
    <property type="evidence" value="ECO:0007669"/>
    <property type="project" value="TreeGrafter"/>
</dbReference>
<evidence type="ECO:0000256" key="6">
    <source>
        <dbReference type="ARBA" id="ARBA00022679"/>
    </source>
</evidence>
<evidence type="ECO:0000256" key="11">
    <source>
        <dbReference type="ARBA" id="ARBA00033696"/>
    </source>
</evidence>
<keyword evidence="7 14" id="KW-0547">Nucleotide-binding</keyword>
<feature type="region of interest" description="Disordered" evidence="16">
    <location>
        <begin position="1541"/>
        <end position="1618"/>
    </location>
</feature>
<dbReference type="FunFam" id="3.40.50.11950:FF:000002">
    <property type="entry name" value="Inositol hexakisphosphate and diphosphoinositol-pentakisphosphate kinase"/>
    <property type="match status" value="1"/>
</dbReference>
<feature type="compositionally biased region" description="Low complexity" evidence="16">
    <location>
        <begin position="218"/>
        <end position="230"/>
    </location>
</feature>
<dbReference type="GO" id="GO:0005524">
    <property type="term" value="F:ATP binding"/>
    <property type="evidence" value="ECO:0007669"/>
    <property type="project" value="UniProtKB-KW"/>
</dbReference>
<reference evidence="19 20" key="1">
    <citation type="submission" date="2018-04" db="EMBL/GenBank/DDBJ databases">
        <authorList>
            <person name="Huttner S."/>
            <person name="Dainat J."/>
        </authorList>
    </citation>
    <scope>NUCLEOTIDE SEQUENCE [LARGE SCALE GENOMIC DNA]</scope>
</reference>
<dbReference type="PANTHER" id="PTHR12750">
    <property type="entry name" value="DIPHOSPHOINOSITOL PENTAKISPHOSPHATE KINASE"/>
    <property type="match status" value="1"/>
</dbReference>
<dbReference type="InterPro" id="IPR000560">
    <property type="entry name" value="His_Pase_clade-2"/>
</dbReference>
<feature type="compositionally biased region" description="Polar residues" evidence="16">
    <location>
        <begin position="239"/>
        <end position="280"/>
    </location>
</feature>
<dbReference type="InterPro" id="IPR040557">
    <property type="entry name" value="VIP1_N"/>
</dbReference>
<comment type="catalytic activity">
    <reaction evidence="12">
        <text>1D-myo-inositol hexakisphosphate + ATP = 1-diphospho-1D-myo-inositol 2,3,4,5,6-pentakisphosphate + ADP</text>
        <dbReference type="Rhea" id="RHEA:37459"/>
        <dbReference type="ChEBI" id="CHEBI:30616"/>
        <dbReference type="ChEBI" id="CHEBI:58130"/>
        <dbReference type="ChEBI" id="CHEBI:74946"/>
        <dbReference type="ChEBI" id="CHEBI:456216"/>
        <dbReference type="EC" id="2.7.4.24"/>
    </reaction>
    <physiologicalReaction direction="left-to-right" evidence="12">
        <dbReference type="Rhea" id="RHEA:37460"/>
    </physiologicalReaction>
</comment>
<keyword evidence="5" id="KW-0597">Phosphoprotein</keyword>
<dbReference type="Pfam" id="PF18086">
    <property type="entry name" value="PPIP5K2_N"/>
    <property type="match status" value="1"/>
</dbReference>
<feature type="region of interest" description="Disordered" evidence="16">
    <location>
        <begin position="214"/>
        <end position="353"/>
    </location>
</feature>
<feature type="domain" description="VIP1 N-terminal" evidence="18">
    <location>
        <begin position="358"/>
        <end position="445"/>
    </location>
</feature>
<evidence type="ECO:0000259" key="18">
    <source>
        <dbReference type="Pfam" id="PF18086"/>
    </source>
</evidence>
<feature type="region of interest" description="Disordered" evidence="16">
    <location>
        <begin position="912"/>
        <end position="968"/>
    </location>
</feature>
<proteinExistence type="inferred from homology"/>
<keyword evidence="9 14" id="KW-0067">ATP-binding</keyword>
<comment type="catalytic activity">
    <reaction evidence="11">
        <text>5-diphospho-1D-myo-inositol 1,2,3,4,6-pentakisphosphate + ATP + H(+) = 1,5-bis(diphospho)-1D-myo-inositol 2,3,4,6-tetrakisphosphate + ADP</text>
        <dbReference type="Rhea" id="RHEA:10276"/>
        <dbReference type="ChEBI" id="CHEBI:15378"/>
        <dbReference type="ChEBI" id="CHEBI:30616"/>
        <dbReference type="ChEBI" id="CHEBI:58628"/>
        <dbReference type="ChEBI" id="CHEBI:77983"/>
        <dbReference type="ChEBI" id="CHEBI:456216"/>
        <dbReference type="EC" id="2.7.4.24"/>
    </reaction>
    <physiologicalReaction direction="left-to-right" evidence="11">
        <dbReference type="Rhea" id="RHEA:10277"/>
    </physiologicalReaction>
</comment>
<dbReference type="InterPro" id="IPR029033">
    <property type="entry name" value="His_PPase_superfam"/>
</dbReference>
<dbReference type="Pfam" id="PF00328">
    <property type="entry name" value="His_Phos_2"/>
    <property type="match status" value="1"/>
</dbReference>
<accession>A0A3S4AX21</accession>
<keyword evidence="15" id="KW-0175">Coiled coil</keyword>
<evidence type="ECO:0000256" key="13">
    <source>
        <dbReference type="ARBA" id="ARBA00071668"/>
    </source>
</evidence>
<feature type="compositionally biased region" description="Basic and acidic residues" evidence="16">
    <location>
        <begin position="97"/>
        <end position="106"/>
    </location>
</feature>
<dbReference type="Pfam" id="PF08443">
    <property type="entry name" value="RimK"/>
    <property type="match status" value="1"/>
</dbReference>
<keyword evidence="10" id="KW-0206">Cytoskeleton</keyword>
<feature type="domain" description="ATP-grasp fold RimK-type" evidence="17">
    <location>
        <begin position="581"/>
        <end position="675"/>
    </location>
</feature>
<comment type="function">
    <text evidence="14">Bifunctional inositol kinase that acts in concert with the IP6K kinases to synthesize the diphosphate group-containing inositol pyrophosphates diphosphoinositol pentakisphosphate, PP-InsP5, and bis-diphosphoinositol tetrakisphosphate, (PP)2-InsP4. PP-InsP5 and (PP)2-InsP4, also respectively called InsP7 and InsP8, may regulate a variety of cellular processes, including apoptosis, vesicle trafficking, cytoskeletal dynamics, and exocytosis. Phosphorylates inositol hexakisphosphate (InsP6).</text>
</comment>
<feature type="compositionally biased region" description="Basic and acidic residues" evidence="16">
    <location>
        <begin position="340"/>
        <end position="352"/>
    </location>
</feature>
<protein>
    <recommendedName>
        <fullName evidence="13 14">Inositol hexakisphosphate and diphosphoinositol-pentakisphosphate kinase</fullName>
        <ecNumber evidence="3 14">2.7.4.24</ecNumber>
    </recommendedName>
</protein>
<keyword evidence="8 14" id="KW-0418">Kinase</keyword>
<feature type="compositionally biased region" description="Polar residues" evidence="16">
    <location>
        <begin position="84"/>
        <end position="96"/>
    </location>
</feature>
<feature type="compositionally biased region" description="Basic and acidic residues" evidence="16">
    <location>
        <begin position="1541"/>
        <end position="1554"/>
    </location>
</feature>
<dbReference type="Proteomes" id="UP000289323">
    <property type="component" value="Unassembled WGS sequence"/>
</dbReference>
<evidence type="ECO:0000256" key="14">
    <source>
        <dbReference type="RuleBase" id="RU365032"/>
    </source>
</evidence>
<dbReference type="GO" id="GO:0052843">
    <property type="term" value="F:inositol-1-diphosphate-2,3,4,5,6-pentakisphosphate diphosphatase activity"/>
    <property type="evidence" value="ECO:0007669"/>
    <property type="project" value="UniProtKB-ARBA"/>
</dbReference>
<evidence type="ECO:0000256" key="7">
    <source>
        <dbReference type="ARBA" id="ARBA00022741"/>
    </source>
</evidence>
<evidence type="ECO:0000256" key="9">
    <source>
        <dbReference type="ARBA" id="ARBA00022840"/>
    </source>
</evidence>
<dbReference type="GO" id="GO:0006020">
    <property type="term" value="P:inositol metabolic process"/>
    <property type="evidence" value="ECO:0007669"/>
    <property type="project" value="TreeGrafter"/>
</dbReference>
<dbReference type="InterPro" id="IPR037446">
    <property type="entry name" value="His_Pase_VIP1"/>
</dbReference>
<evidence type="ECO:0000256" key="2">
    <source>
        <dbReference type="ARBA" id="ARBA00005609"/>
    </source>
</evidence>
<evidence type="ECO:0000256" key="16">
    <source>
        <dbReference type="SAM" id="MobiDB-lite"/>
    </source>
</evidence>
<organism evidence="19 20">
    <name type="scientific">Thermothielavioides terrestris</name>
    <dbReference type="NCBI Taxonomy" id="2587410"/>
    <lineage>
        <taxon>Eukaryota</taxon>
        <taxon>Fungi</taxon>
        <taxon>Dikarya</taxon>
        <taxon>Ascomycota</taxon>
        <taxon>Pezizomycotina</taxon>
        <taxon>Sordariomycetes</taxon>
        <taxon>Sordariomycetidae</taxon>
        <taxon>Sordariales</taxon>
        <taxon>Chaetomiaceae</taxon>
        <taxon>Thermothielavioides</taxon>
    </lineage>
</organism>
<dbReference type="Gene3D" id="3.40.50.1240">
    <property type="entry name" value="Phosphoglycerate mutase-like"/>
    <property type="match status" value="1"/>
</dbReference>
<feature type="region of interest" description="Disordered" evidence="16">
    <location>
        <begin position="137"/>
        <end position="201"/>
    </location>
</feature>
<evidence type="ECO:0000313" key="19">
    <source>
        <dbReference type="EMBL" id="SPQ25147.1"/>
    </source>
</evidence>
<evidence type="ECO:0000256" key="15">
    <source>
        <dbReference type="SAM" id="Coils"/>
    </source>
</evidence>
<dbReference type="FunFam" id="3.30.470.20:FF:000036">
    <property type="entry name" value="Inositol hexakisphosphate and diphosphoinositol-pentakisphosphate kinase"/>
    <property type="match status" value="1"/>
</dbReference>
<dbReference type="SUPFAM" id="SSF53254">
    <property type="entry name" value="Phosphoglycerate mutase-like"/>
    <property type="match status" value="1"/>
</dbReference>
<evidence type="ECO:0000256" key="1">
    <source>
        <dbReference type="ARBA" id="ARBA00004245"/>
    </source>
</evidence>
<evidence type="ECO:0000256" key="10">
    <source>
        <dbReference type="ARBA" id="ARBA00023212"/>
    </source>
</evidence>
<dbReference type="InterPro" id="IPR013651">
    <property type="entry name" value="ATP-grasp_RimK-type"/>
</dbReference>
<dbReference type="EMBL" id="OUUZ01000015">
    <property type="protein sequence ID" value="SPQ25147.1"/>
    <property type="molecule type" value="Genomic_DNA"/>
</dbReference>
<dbReference type="SUPFAM" id="SSF56059">
    <property type="entry name" value="Glutathione synthetase ATP-binding domain-like"/>
    <property type="match status" value="1"/>
</dbReference>
<dbReference type="GO" id="GO:0052723">
    <property type="term" value="F:inositol hexakisphosphate 1-kinase activity"/>
    <property type="evidence" value="ECO:0007669"/>
    <property type="project" value="UniProtKB-ARBA"/>
</dbReference>
<gene>
    <name evidence="19" type="ORF">TT172_LOCUS7566</name>
</gene>
<dbReference type="Gene3D" id="3.30.470.20">
    <property type="entry name" value="ATP-grasp fold, B domain"/>
    <property type="match status" value="1"/>
</dbReference>
<keyword evidence="6 14" id="KW-0808">Transferase</keyword>
<feature type="region of interest" description="Disordered" evidence="16">
    <location>
        <begin position="1"/>
        <end position="124"/>
    </location>
</feature>
<evidence type="ECO:0000256" key="5">
    <source>
        <dbReference type="ARBA" id="ARBA00022553"/>
    </source>
</evidence>
<dbReference type="EC" id="2.7.4.24" evidence="3 14"/>
<name>A0A3S4AX21_9PEZI</name>
<dbReference type="GO" id="GO:0033857">
    <property type="term" value="F:5-diphosphoinositol pentakisphosphate 1-kinase activity"/>
    <property type="evidence" value="ECO:0007669"/>
    <property type="project" value="TreeGrafter"/>
</dbReference>
<feature type="compositionally biased region" description="Low complexity" evidence="16">
    <location>
        <begin position="290"/>
        <end position="301"/>
    </location>
</feature>
<evidence type="ECO:0000256" key="3">
    <source>
        <dbReference type="ARBA" id="ARBA00012893"/>
    </source>
</evidence>
<evidence type="ECO:0000259" key="17">
    <source>
        <dbReference type="Pfam" id="PF08443"/>
    </source>
</evidence>
<dbReference type="GO" id="GO:0005856">
    <property type="term" value="C:cytoskeleton"/>
    <property type="evidence" value="ECO:0007669"/>
    <property type="project" value="UniProtKB-SubCell"/>
</dbReference>
<comment type="similarity">
    <text evidence="2 14">Belongs to the histidine acid phosphatase family. VIP1 subfamily.</text>
</comment>